<name>A0A1G6UYG7_9GAMM</name>
<keyword evidence="2" id="KW-1185">Reference proteome</keyword>
<gene>
    <name evidence="1" type="ORF">SAMN04488509_102554</name>
</gene>
<sequence length="119" mass="13725">MHYYTEAERKNQLNELIGSIESFLPELERSGQYLKQQAVYKQVCALAKQLVSEGFNQEDLSTLSRNVPRLFWLHKEWTPPLEPTKTGGRLTEPEWFLRLEPLESQVSAAAEKLGVIGEY</sequence>
<organism evidence="1 2">
    <name type="scientific">Aquimonas voraii</name>
    <dbReference type="NCBI Taxonomy" id="265719"/>
    <lineage>
        <taxon>Bacteria</taxon>
        <taxon>Pseudomonadati</taxon>
        <taxon>Pseudomonadota</taxon>
        <taxon>Gammaproteobacteria</taxon>
        <taxon>Lysobacterales</taxon>
        <taxon>Lysobacteraceae</taxon>
        <taxon>Aquimonas</taxon>
    </lineage>
</organism>
<dbReference type="Proteomes" id="UP000199603">
    <property type="component" value="Unassembled WGS sequence"/>
</dbReference>
<dbReference type="OrthoDB" id="5916751at2"/>
<accession>A0A1G6UYG7</accession>
<proteinExistence type="predicted"/>
<dbReference type="STRING" id="265719.SAMN04488509_102554"/>
<evidence type="ECO:0000313" key="2">
    <source>
        <dbReference type="Proteomes" id="UP000199603"/>
    </source>
</evidence>
<dbReference type="RefSeq" id="WP_091240692.1">
    <property type="nucleotide sequence ID" value="NZ_FNAG01000002.1"/>
</dbReference>
<protein>
    <submittedName>
        <fullName evidence="1">Uncharacterized protein</fullName>
    </submittedName>
</protein>
<reference evidence="1" key="1">
    <citation type="submission" date="2016-10" db="EMBL/GenBank/DDBJ databases">
        <authorList>
            <person name="de Groot N.N."/>
        </authorList>
    </citation>
    <scope>NUCLEOTIDE SEQUENCE [LARGE SCALE GENOMIC DNA]</scope>
    <source>
        <strain evidence="1">DSM 16957</strain>
    </source>
</reference>
<dbReference type="EMBL" id="FNAG01000002">
    <property type="protein sequence ID" value="SDD46314.1"/>
    <property type="molecule type" value="Genomic_DNA"/>
</dbReference>
<evidence type="ECO:0000313" key="1">
    <source>
        <dbReference type="EMBL" id="SDD46314.1"/>
    </source>
</evidence>
<dbReference type="AlphaFoldDB" id="A0A1G6UYG7"/>